<dbReference type="EMBL" id="LT669839">
    <property type="protein sequence ID" value="SHD77130.1"/>
    <property type="molecule type" value="Genomic_DNA"/>
</dbReference>
<comment type="function">
    <text evidence="5">Participates in chromosomal partition during cell division. May act via the formation of a condensin-like complex containing Smc and ScpA that pull DNA away from mid-cell into both cell halves.</text>
</comment>
<dbReference type="PIRSF" id="PIRSF019345">
    <property type="entry name" value="ScpB"/>
    <property type="match status" value="1"/>
</dbReference>
<dbReference type="InterPro" id="IPR005234">
    <property type="entry name" value="ScpB_csome_segregation"/>
</dbReference>
<dbReference type="OrthoDB" id="9806226at2"/>
<evidence type="ECO:0000313" key="7">
    <source>
        <dbReference type="Proteomes" id="UP000245423"/>
    </source>
</evidence>
<dbReference type="GO" id="GO:0051304">
    <property type="term" value="P:chromosome separation"/>
    <property type="evidence" value="ECO:0007669"/>
    <property type="project" value="InterPro"/>
</dbReference>
<gene>
    <name evidence="6" type="primary">spcB</name>
    <name evidence="5" type="synonym">scpB</name>
    <name evidence="6" type="ORF">CUESP1_1767</name>
</gene>
<evidence type="ECO:0000256" key="2">
    <source>
        <dbReference type="ARBA" id="ARBA00022618"/>
    </source>
</evidence>
<evidence type="ECO:0000256" key="5">
    <source>
        <dbReference type="HAMAP-Rule" id="MF_01804"/>
    </source>
</evidence>
<comment type="similarity">
    <text evidence="5">Belongs to the ScpB family.</text>
</comment>
<dbReference type="GO" id="GO:0006260">
    <property type="term" value="P:DNA replication"/>
    <property type="evidence" value="ECO:0007669"/>
    <property type="project" value="UniProtKB-UniRule"/>
</dbReference>
<dbReference type="RefSeq" id="WP_109840598.1">
    <property type="nucleotide sequence ID" value="NZ_LT669839.1"/>
</dbReference>
<dbReference type="AlphaFoldDB" id="A0A1M4PNV3"/>
<evidence type="ECO:0000313" key="6">
    <source>
        <dbReference type="EMBL" id="SHD77130.1"/>
    </source>
</evidence>
<accession>A0A1M4PNV3</accession>
<dbReference type="Pfam" id="PF04079">
    <property type="entry name" value="SMC_ScpB"/>
    <property type="match status" value="1"/>
</dbReference>
<keyword evidence="1 5" id="KW-0963">Cytoplasm</keyword>
<evidence type="ECO:0000256" key="3">
    <source>
        <dbReference type="ARBA" id="ARBA00022829"/>
    </source>
</evidence>
<dbReference type="GO" id="GO:0005737">
    <property type="term" value="C:cytoplasm"/>
    <property type="evidence" value="ECO:0007669"/>
    <property type="project" value="UniProtKB-SubCell"/>
</dbReference>
<evidence type="ECO:0000256" key="4">
    <source>
        <dbReference type="ARBA" id="ARBA00023306"/>
    </source>
</evidence>
<name>A0A1M4PNV3_9FIRM</name>
<protein>
    <recommendedName>
        <fullName evidence="5">Segregation and condensation protein B</fullName>
    </recommendedName>
</protein>
<dbReference type="Gene3D" id="1.10.10.10">
    <property type="entry name" value="Winged helix-like DNA-binding domain superfamily/Winged helix DNA-binding domain"/>
    <property type="match status" value="2"/>
</dbReference>
<proteinExistence type="inferred from homology"/>
<evidence type="ECO:0000256" key="1">
    <source>
        <dbReference type="ARBA" id="ARBA00022490"/>
    </source>
</evidence>
<dbReference type="InterPro" id="IPR036390">
    <property type="entry name" value="WH_DNA-bd_sf"/>
</dbReference>
<dbReference type="InterPro" id="IPR036388">
    <property type="entry name" value="WH-like_DNA-bd_sf"/>
</dbReference>
<organism evidence="6 7">
    <name type="scientific">[Clostridium] ultunense Esp</name>
    <dbReference type="NCBI Taxonomy" id="1288971"/>
    <lineage>
        <taxon>Bacteria</taxon>
        <taxon>Bacillati</taxon>
        <taxon>Bacillota</taxon>
        <taxon>Tissierellia</taxon>
        <taxon>Tissierellales</taxon>
        <taxon>Tepidimicrobiaceae</taxon>
        <taxon>Schnuerera</taxon>
    </lineage>
</organism>
<keyword evidence="2 5" id="KW-0132">Cell division</keyword>
<comment type="subcellular location">
    <subcellularLocation>
        <location evidence="5">Cytoplasm</location>
    </subcellularLocation>
    <text evidence="5">Associated with two foci at the outer edges of the nucleoid region in young cells, and at four foci within both cell halves in older cells.</text>
</comment>
<keyword evidence="3 5" id="KW-0159">Chromosome partition</keyword>
<comment type="subunit">
    <text evidence="5">Homodimer. Homodimerization may be required to stabilize the binding of ScpA to the Smc head domains. Component of a cohesin-like complex composed of ScpA, ScpB and the Smc homodimer, in which ScpA and ScpB bind to the head domain of Smc. The presence of the three proteins is required for the association of the complex with DNA.</text>
</comment>
<reference evidence="6 7" key="1">
    <citation type="submission" date="2016-11" db="EMBL/GenBank/DDBJ databases">
        <authorList>
            <person name="Manzoor S."/>
        </authorList>
    </citation>
    <scope>NUCLEOTIDE SEQUENCE [LARGE SCALE GENOMIC DNA]</scope>
    <source>
        <strain evidence="6">Clostridium ultunense strain Esp</strain>
    </source>
</reference>
<dbReference type="NCBIfam" id="TIGR00281">
    <property type="entry name" value="SMC-Scp complex subunit ScpB"/>
    <property type="match status" value="1"/>
</dbReference>
<dbReference type="SUPFAM" id="SSF46785">
    <property type="entry name" value="Winged helix' DNA-binding domain"/>
    <property type="match status" value="2"/>
</dbReference>
<dbReference type="HAMAP" id="MF_01804">
    <property type="entry name" value="ScpB"/>
    <property type="match status" value="1"/>
</dbReference>
<keyword evidence="4 5" id="KW-0131">Cell cycle</keyword>
<keyword evidence="7" id="KW-1185">Reference proteome</keyword>
<dbReference type="PANTHER" id="PTHR34298">
    <property type="entry name" value="SEGREGATION AND CONDENSATION PROTEIN B"/>
    <property type="match status" value="1"/>
</dbReference>
<dbReference type="GO" id="GO:0051301">
    <property type="term" value="P:cell division"/>
    <property type="evidence" value="ECO:0007669"/>
    <property type="project" value="UniProtKB-KW"/>
</dbReference>
<sequence length="196" mass="23167">MEKKEVKSIIEALLFIWGEPLSLKDISDILEIEEEETKNILNEMIDQFNYNRRGLRIVRIEDSYQLSTRPEHYHWISKLSQEKNNKSLSNAALETLSIIAYRQPITRNEIEAIRGVRCDRALDTLLNKNLIEEKGRLERTGRPIIYGTTKEFLRYFGLENLNDLPSLKDFELKNEEINEGEGIIQIYVLFFFLWKI</sequence>
<dbReference type="Proteomes" id="UP000245423">
    <property type="component" value="Chromosome 1"/>
</dbReference>
<dbReference type="PANTHER" id="PTHR34298:SF2">
    <property type="entry name" value="SEGREGATION AND CONDENSATION PROTEIN B"/>
    <property type="match status" value="1"/>
</dbReference>